<dbReference type="VEuPathDB" id="TriTrypDB:TEOVI_000356700"/>
<dbReference type="GeneID" id="92377507"/>
<keyword evidence="4" id="KW-0067">ATP-binding</keyword>
<accession>A0A1G4II75</accession>
<dbReference type="InterPro" id="IPR000407">
    <property type="entry name" value="GDA1_CD39_NTPase"/>
</dbReference>
<dbReference type="EC" id="3.6.1.6" evidence="5"/>
<evidence type="ECO:0000313" key="5">
    <source>
        <dbReference type="EMBL" id="SCU71985.1"/>
    </source>
</evidence>
<dbReference type="PANTHER" id="PTHR11782">
    <property type="entry name" value="ADENOSINE/GUANOSINE DIPHOSPHATASE"/>
    <property type="match status" value="1"/>
</dbReference>
<dbReference type="Proteomes" id="UP000195570">
    <property type="component" value="Unassembled WGS sequence"/>
</dbReference>
<dbReference type="AlphaFoldDB" id="A0A1G4II75"/>
<feature type="binding site" evidence="4">
    <location>
        <begin position="219"/>
        <end position="223"/>
    </location>
    <ligand>
        <name>ATP</name>
        <dbReference type="ChEBI" id="CHEBI:30616"/>
    </ligand>
</feature>
<gene>
    <name evidence="5" type="ORF">TEOVI_000356700</name>
</gene>
<feature type="active site" description="Proton acceptor" evidence="3">
    <location>
        <position position="182"/>
    </location>
</feature>
<dbReference type="GO" id="GO:0005524">
    <property type="term" value="F:ATP binding"/>
    <property type="evidence" value="ECO:0007669"/>
    <property type="project" value="UniProtKB-KW"/>
</dbReference>
<comment type="similarity">
    <text evidence="1">Belongs to the GDA1/CD39 NTPase family.</text>
</comment>
<comment type="caution">
    <text evidence="5">The sequence shown here is derived from an EMBL/GenBank/DDBJ whole genome shotgun (WGS) entry which is preliminary data.</text>
</comment>
<dbReference type="Gene3D" id="3.30.420.40">
    <property type="match status" value="1"/>
</dbReference>
<dbReference type="GO" id="GO:0017110">
    <property type="term" value="F:nucleoside diphosphate phosphatase activity"/>
    <property type="evidence" value="ECO:0007669"/>
    <property type="project" value="UniProtKB-EC"/>
</dbReference>
<protein>
    <submittedName>
        <fullName evidence="5">Nucleoside diphosphatase, putative</fullName>
        <ecNumber evidence="5">3.6.1.6</ecNumber>
    </submittedName>
</protein>
<evidence type="ECO:0000313" key="6">
    <source>
        <dbReference type="Proteomes" id="UP000195570"/>
    </source>
</evidence>
<dbReference type="GO" id="GO:0016020">
    <property type="term" value="C:membrane"/>
    <property type="evidence" value="ECO:0007669"/>
    <property type="project" value="TreeGrafter"/>
</dbReference>
<evidence type="ECO:0000256" key="4">
    <source>
        <dbReference type="PIRSR" id="PIRSR600407-2"/>
    </source>
</evidence>
<sequence>MVTLRMAARRRGLHAKRNWHVSVFLFLGLTFLVALFALLSLITGKGSDNSDLPKSTTGLCDTPLMYDILLDAGSTGTRVHIFEYNKWRLVGEVYNSTHPGLSQLASDDSANISANLQPLMATAVRAIPEVYHPCTKVTLKATAGLRLLPPEKVEFILRETKKVLRRYPFVVGSVSVMDGDEEGMDAWLTVAYLLGRFDRSAEGTPNSTAKRIATIDMGGASTQLVLQMSPGYTGETQFITSLHFGVTEIPLYTYSFLGLGLRQATLEVLRELTAVERTSFPCFPSRYRHRIDGEGGVSFVENIDGNAQGFGACLRFFHRFINTRSSEHLAALRGGRHVLKFAEGAQSVEIFAFSFFHRLWRLRPADNVTVQYYKELGEQVCSAGGKHNSGTNCMDVAYLYGFLTSGLGLSDKTKLNVPYVLSDVKVTWALGASLLSVEGKVRR</sequence>
<name>A0A1G4II75_TRYEQ</name>
<dbReference type="PANTHER" id="PTHR11782:SF83">
    <property type="entry name" value="GUANOSINE-DIPHOSPHATASE"/>
    <property type="match status" value="1"/>
</dbReference>
<keyword evidence="2 5" id="KW-0378">Hydrolase</keyword>
<dbReference type="RefSeq" id="XP_067082557.1">
    <property type="nucleotide sequence ID" value="XM_067226456.1"/>
</dbReference>
<evidence type="ECO:0000256" key="3">
    <source>
        <dbReference type="PIRSR" id="PIRSR600407-1"/>
    </source>
</evidence>
<dbReference type="Pfam" id="PF01150">
    <property type="entry name" value="GDA1_CD39"/>
    <property type="match status" value="1"/>
</dbReference>
<proteinExistence type="inferred from homology"/>
<keyword evidence="4" id="KW-0547">Nucleotide-binding</keyword>
<organism evidence="5 6">
    <name type="scientific">Trypanosoma equiperdum</name>
    <dbReference type="NCBI Taxonomy" id="5694"/>
    <lineage>
        <taxon>Eukaryota</taxon>
        <taxon>Discoba</taxon>
        <taxon>Euglenozoa</taxon>
        <taxon>Kinetoplastea</taxon>
        <taxon>Metakinetoplastina</taxon>
        <taxon>Trypanosomatida</taxon>
        <taxon>Trypanosomatidae</taxon>
        <taxon>Trypanosoma</taxon>
    </lineage>
</organism>
<dbReference type="Gene3D" id="3.30.420.150">
    <property type="entry name" value="Exopolyphosphatase. Domain 2"/>
    <property type="match status" value="1"/>
</dbReference>
<reference evidence="5" key="1">
    <citation type="submission" date="2016-09" db="EMBL/GenBank/DDBJ databases">
        <authorList>
            <person name="Hebert L."/>
            <person name="Moumen B."/>
        </authorList>
    </citation>
    <scope>NUCLEOTIDE SEQUENCE [LARGE SCALE GENOMIC DNA]</scope>
    <source>
        <strain evidence="5">OVI</strain>
    </source>
</reference>
<evidence type="ECO:0000256" key="1">
    <source>
        <dbReference type="ARBA" id="ARBA00009283"/>
    </source>
</evidence>
<dbReference type="EMBL" id="CZPT02001763">
    <property type="protein sequence ID" value="SCU71985.1"/>
    <property type="molecule type" value="Genomic_DNA"/>
</dbReference>
<dbReference type="GO" id="GO:0009134">
    <property type="term" value="P:nucleoside diphosphate catabolic process"/>
    <property type="evidence" value="ECO:0007669"/>
    <property type="project" value="TreeGrafter"/>
</dbReference>
<evidence type="ECO:0000256" key="2">
    <source>
        <dbReference type="ARBA" id="ARBA00022801"/>
    </source>
</evidence>
<keyword evidence="6" id="KW-1185">Reference proteome</keyword>